<dbReference type="EMBL" id="CM001488">
    <property type="protein sequence ID" value="EIM64118.1"/>
    <property type="molecule type" value="Genomic_DNA"/>
</dbReference>
<evidence type="ECO:0000256" key="11">
    <source>
        <dbReference type="ARBA" id="ARBA00023004"/>
    </source>
</evidence>
<keyword evidence="13" id="KW-1015">Disulfide bond</keyword>
<protein>
    <submittedName>
        <fullName evidence="15">23S rRNA m2A2503 methyltransferase</fullName>
    </submittedName>
</protein>
<dbReference type="GO" id="GO:0005737">
    <property type="term" value="C:cytoplasm"/>
    <property type="evidence" value="ECO:0007669"/>
    <property type="project" value="UniProtKB-SubCell"/>
</dbReference>
<name>I5B3Q5_9BACT</name>
<dbReference type="PROSITE" id="PS51918">
    <property type="entry name" value="RADICAL_SAM"/>
    <property type="match status" value="1"/>
</dbReference>
<keyword evidence="10" id="KW-0479">Metal-binding</keyword>
<evidence type="ECO:0000256" key="6">
    <source>
        <dbReference type="ARBA" id="ARBA00022552"/>
    </source>
</evidence>
<dbReference type="SUPFAM" id="SSF102114">
    <property type="entry name" value="Radical SAM enzymes"/>
    <property type="match status" value="1"/>
</dbReference>
<dbReference type="Pfam" id="PF04055">
    <property type="entry name" value="Radical_SAM"/>
    <property type="match status" value="1"/>
</dbReference>
<reference evidence="15 16" key="1">
    <citation type="submission" date="2011-09" db="EMBL/GenBank/DDBJ databases">
        <authorList>
            <consortium name="US DOE Joint Genome Institute (JGI-PGF)"/>
            <person name="Lucas S."/>
            <person name="Han J."/>
            <person name="Lapidus A."/>
            <person name="Cheng J.-F."/>
            <person name="Goodwin L."/>
            <person name="Pitluck S."/>
            <person name="Peters L."/>
            <person name="Land M.L."/>
            <person name="Hauser L."/>
            <person name="Orellana R."/>
            <person name="Lovley D."/>
            <person name="Woyke T.J."/>
        </authorList>
    </citation>
    <scope>NUCLEOTIDE SEQUENCE [LARGE SCALE GENOMIC DNA]</scope>
    <source>
        <strain evidence="15 16">2ac9</strain>
    </source>
</reference>
<evidence type="ECO:0000256" key="4">
    <source>
        <dbReference type="ARBA" id="ARBA00022485"/>
    </source>
</evidence>
<dbReference type="InterPro" id="IPR040072">
    <property type="entry name" value="Methyltransferase_A"/>
</dbReference>
<organism evidence="15 16">
    <name type="scientific">Desulfobacter postgatei 2ac9</name>
    <dbReference type="NCBI Taxonomy" id="879212"/>
    <lineage>
        <taxon>Bacteria</taxon>
        <taxon>Pseudomonadati</taxon>
        <taxon>Thermodesulfobacteriota</taxon>
        <taxon>Desulfobacteria</taxon>
        <taxon>Desulfobacterales</taxon>
        <taxon>Desulfobacteraceae</taxon>
        <taxon>Desulfobacter</taxon>
    </lineage>
</organism>
<dbReference type="SFLD" id="SFLDS00029">
    <property type="entry name" value="Radical_SAM"/>
    <property type="match status" value="1"/>
</dbReference>
<keyword evidence="6" id="KW-0698">rRNA processing</keyword>
<dbReference type="InterPro" id="IPR007197">
    <property type="entry name" value="rSAM"/>
</dbReference>
<evidence type="ECO:0000313" key="15">
    <source>
        <dbReference type="EMBL" id="EIM64118.1"/>
    </source>
</evidence>
<evidence type="ECO:0000313" key="16">
    <source>
        <dbReference type="Proteomes" id="UP000005778"/>
    </source>
</evidence>
<dbReference type="HOGENOM" id="CLU_029101_0_0_7"/>
<keyword evidence="11" id="KW-0408">Iron</keyword>
<dbReference type="GO" id="GO:0030488">
    <property type="term" value="P:tRNA methylation"/>
    <property type="evidence" value="ECO:0007669"/>
    <property type="project" value="InterPro"/>
</dbReference>
<comment type="similarity">
    <text evidence="3">Belongs to the radical SAM superfamily. RlmN family.</text>
</comment>
<comment type="subcellular location">
    <subcellularLocation>
        <location evidence="2">Cytoplasm</location>
    </subcellularLocation>
</comment>
<dbReference type="InterPro" id="IPR058240">
    <property type="entry name" value="rSAM_sf"/>
</dbReference>
<dbReference type="GO" id="GO:0070475">
    <property type="term" value="P:rRNA base methylation"/>
    <property type="evidence" value="ECO:0007669"/>
    <property type="project" value="InterPro"/>
</dbReference>
<keyword evidence="5" id="KW-0963">Cytoplasm</keyword>
<dbReference type="PANTHER" id="PTHR30544">
    <property type="entry name" value="23S RRNA METHYLTRANSFERASE"/>
    <property type="match status" value="1"/>
</dbReference>
<dbReference type="SFLD" id="SFLDF00275">
    <property type="entry name" value="adenosine_C2_methyltransferase"/>
    <property type="match status" value="1"/>
</dbReference>
<evidence type="ECO:0000256" key="12">
    <source>
        <dbReference type="ARBA" id="ARBA00023014"/>
    </source>
</evidence>
<dbReference type="GO" id="GO:0051539">
    <property type="term" value="F:4 iron, 4 sulfur cluster binding"/>
    <property type="evidence" value="ECO:0007669"/>
    <property type="project" value="UniProtKB-KW"/>
</dbReference>
<evidence type="ECO:0000256" key="2">
    <source>
        <dbReference type="ARBA" id="ARBA00004496"/>
    </source>
</evidence>
<dbReference type="Proteomes" id="UP000005778">
    <property type="component" value="Chromosome"/>
</dbReference>
<proteinExistence type="inferred from homology"/>
<keyword evidence="16" id="KW-1185">Reference proteome</keyword>
<evidence type="ECO:0000256" key="8">
    <source>
        <dbReference type="ARBA" id="ARBA00022679"/>
    </source>
</evidence>
<dbReference type="InterPro" id="IPR004383">
    <property type="entry name" value="rRNA_lsu_MTrfase_RlmN/Cfr"/>
</dbReference>
<dbReference type="CDD" id="cd01335">
    <property type="entry name" value="Radical_SAM"/>
    <property type="match status" value="1"/>
</dbReference>
<dbReference type="eggNOG" id="COG0820">
    <property type="taxonomic scope" value="Bacteria"/>
</dbReference>
<evidence type="ECO:0000256" key="3">
    <source>
        <dbReference type="ARBA" id="ARBA00007544"/>
    </source>
</evidence>
<evidence type="ECO:0000256" key="10">
    <source>
        <dbReference type="ARBA" id="ARBA00022723"/>
    </source>
</evidence>
<evidence type="ECO:0000256" key="7">
    <source>
        <dbReference type="ARBA" id="ARBA00022603"/>
    </source>
</evidence>
<evidence type="ECO:0000256" key="9">
    <source>
        <dbReference type="ARBA" id="ARBA00022691"/>
    </source>
</evidence>
<dbReference type="PANTHER" id="PTHR30544:SF5">
    <property type="entry name" value="RADICAL SAM CORE DOMAIN-CONTAINING PROTEIN"/>
    <property type="match status" value="1"/>
</dbReference>
<reference evidence="15 16" key="2">
    <citation type="submission" date="2012-02" db="EMBL/GenBank/DDBJ databases">
        <title>Improved High-Quality Draft sequence of Desulfobacter postgatei 2ac9.</title>
        <authorList>
            <consortium name="US DOE Joint Genome Institute"/>
            <person name="Lucas S."/>
            <person name="Han J."/>
            <person name="Lapidus A."/>
            <person name="Cheng J.-F."/>
            <person name="Goodwin L."/>
            <person name="Pitluck S."/>
            <person name="Peters L."/>
            <person name="Ovchinnikova G."/>
            <person name="Held B."/>
            <person name="Detter J.C."/>
            <person name="Han C."/>
            <person name="Tapia R."/>
            <person name="Land M."/>
            <person name="Hauser L."/>
            <person name="Kyrpides N."/>
            <person name="Ivanova N."/>
            <person name="Pagani I."/>
            <person name="Orellana R."/>
            <person name="Lovley D."/>
            <person name="Woyke T."/>
        </authorList>
    </citation>
    <scope>NUCLEOTIDE SEQUENCE [LARGE SCALE GENOMIC DNA]</scope>
    <source>
        <strain evidence="15 16">2ac9</strain>
    </source>
</reference>
<dbReference type="GO" id="GO:0008173">
    <property type="term" value="F:RNA methyltransferase activity"/>
    <property type="evidence" value="ECO:0007669"/>
    <property type="project" value="InterPro"/>
</dbReference>
<gene>
    <name evidence="15" type="ORF">DespoDRAFT_02243</name>
</gene>
<feature type="domain" description="Radical SAM core" evidence="14">
    <location>
        <begin position="116"/>
        <end position="347"/>
    </location>
</feature>
<dbReference type="GO" id="GO:0046872">
    <property type="term" value="F:metal ion binding"/>
    <property type="evidence" value="ECO:0007669"/>
    <property type="project" value="UniProtKB-KW"/>
</dbReference>
<accession>I5B3Q5</accession>
<keyword evidence="7 15" id="KW-0489">Methyltransferase</keyword>
<dbReference type="NCBIfam" id="TIGR00048">
    <property type="entry name" value="rRNA_mod_RlmN"/>
    <property type="match status" value="1"/>
</dbReference>
<evidence type="ECO:0000256" key="5">
    <source>
        <dbReference type="ARBA" id="ARBA00022490"/>
    </source>
</evidence>
<dbReference type="PIRSF" id="PIRSF006004">
    <property type="entry name" value="CHP00048"/>
    <property type="match status" value="1"/>
</dbReference>
<keyword evidence="9" id="KW-0949">S-adenosyl-L-methionine</keyword>
<dbReference type="SFLD" id="SFLDG01062">
    <property type="entry name" value="methyltransferase_(Class_A)"/>
    <property type="match status" value="1"/>
</dbReference>
<dbReference type="AlphaFoldDB" id="I5B3Q5"/>
<dbReference type="InterPro" id="IPR027492">
    <property type="entry name" value="RNA_MTrfase_RlmN"/>
</dbReference>
<dbReference type="InterPro" id="IPR013785">
    <property type="entry name" value="Aldolase_TIM"/>
</dbReference>
<evidence type="ECO:0000256" key="13">
    <source>
        <dbReference type="ARBA" id="ARBA00023157"/>
    </source>
</evidence>
<evidence type="ECO:0000259" key="14">
    <source>
        <dbReference type="PROSITE" id="PS51918"/>
    </source>
</evidence>
<evidence type="ECO:0000256" key="1">
    <source>
        <dbReference type="ARBA" id="ARBA00001966"/>
    </source>
</evidence>
<keyword evidence="4" id="KW-0004">4Fe-4S</keyword>
<dbReference type="Gene3D" id="3.20.20.70">
    <property type="entry name" value="Aldolase class I"/>
    <property type="match status" value="1"/>
</dbReference>
<keyword evidence="12" id="KW-0411">Iron-sulfur</keyword>
<keyword evidence="8 15" id="KW-0808">Transferase</keyword>
<sequence>MHINYNGTCQFMNSLKEEKIDILGLPLDKLVNVMQVQYGKGPFHAEALYREVFKKGGTDIGHAPEFKGSPRLWSALEKAIRLLPGRVEKTIEEEGLVKFITRLSDGLAIESVIIPMTRHNTLCVSSQVGCKMGCKFCQTARMGFKRSLTTSEIVGQVFNARHLLGHDIKNIVFMGMGEPFDNFDAVMTAVRVLNSQKGCDIALRHMTISTCGVVPGIERLALMNLPNIRLAVSINGPDDATRSALMPVNRHWPLAALKKSLDAYPLPPRGVFLFEYILIKGVNDSREHAQALARFIHPLPVRLNLIPYNPVTGFDHQSPSDEQMHDFAQTLTDKGIFVIKRWSKGRSVSAGCGQLGKI</sequence>
<dbReference type="STRING" id="879212.DespoDRAFT_02243"/>
<comment type="cofactor">
    <cofactor evidence="1">
        <name>[4Fe-4S] cluster</name>
        <dbReference type="ChEBI" id="CHEBI:49883"/>
    </cofactor>
</comment>